<accession>A0A6J6S5D2</accession>
<dbReference type="EMBL" id="CAEZYF010000012">
    <property type="protein sequence ID" value="CAB4729913.1"/>
    <property type="molecule type" value="Genomic_DNA"/>
</dbReference>
<reference evidence="1" key="1">
    <citation type="submission" date="2020-05" db="EMBL/GenBank/DDBJ databases">
        <authorList>
            <person name="Chiriac C."/>
            <person name="Salcher M."/>
            <person name="Ghai R."/>
            <person name="Kavagutti S V."/>
        </authorList>
    </citation>
    <scope>NUCLEOTIDE SEQUENCE</scope>
</reference>
<proteinExistence type="predicted"/>
<protein>
    <submittedName>
        <fullName evidence="1">Unannotated protein</fullName>
    </submittedName>
</protein>
<dbReference type="AlphaFoldDB" id="A0A6J6S5D2"/>
<gene>
    <name evidence="1" type="ORF">UFOPK2656_02036</name>
</gene>
<evidence type="ECO:0000313" key="1">
    <source>
        <dbReference type="EMBL" id="CAB4729913.1"/>
    </source>
</evidence>
<name>A0A6J6S5D2_9ZZZZ</name>
<sequence length="70" mass="7472">MPGLSACMRSVCKRPGTASRLPFKRGIQKLWMTSRLVMRSSTSVLAGITSSPLVTIDSGMTTPPHSLPLA</sequence>
<organism evidence="1">
    <name type="scientific">freshwater metagenome</name>
    <dbReference type="NCBI Taxonomy" id="449393"/>
    <lineage>
        <taxon>unclassified sequences</taxon>
        <taxon>metagenomes</taxon>
        <taxon>ecological metagenomes</taxon>
    </lineage>
</organism>